<evidence type="ECO:0000313" key="3">
    <source>
        <dbReference type="Proteomes" id="UP000442105"/>
    </source>
</evidence>
<feature type="domain" description="ATPase AAA-type core" evidence="1">
    <location>
        <begin position="46"/>
        <end position="372"/>
    </location>
</feature>
<dbReference type="RefSeq" id="WP_153129551.1">
    <property type="nucleotide sequence ID" value="NZ_VZCW01000394.1"/>
</dbReference>
<dbReference type="AlphaFoldDB" id="A0AA90UHY3"/>
<sequence>MIQEIRIKNFRSFKDEVVFSFEASKDSNFEDKNVIAMNDGTRLLRFAAVFGANASGKSNLLWVFEFLRRFWKHKPKDSDEEIDIKPFMLDAETSQEPSQFHLKFYVGQTKYAYKLIVDSSAVYEEQLNVYTSVQPSSLFSRQLDENEKSVIKFNSSLKLNELTVQEIALRCLKNTSLFAVINTVNSSFGKLEEARDKLSNHLMPMIGPTTHMLNFAEQRMVDNKELKDYLLWFIKKADFNISNINIEKSKEEIPERVKQMILSDSNVPEEAKKSLQNQSFLESLNTLFVHEVRNSRGVETYNLSEEQQSRGTQRVLGIETAIQASVKNQSFLAIDEMETSLNPMLLDFVIQNYLSEKSSGQLLITTHYDALLNRVDKYLRKDSVWFTEKMPDGSTKVYSLKDVRGINKMRNLQKRYEDGSLVEAYPHISEK</sequence>
<dbReference type="InterPro" id="IPR003959">
    <property type="entry name" value="ATPase_AAA_core"/>
</dbReference>
<dbReference type="PANTHER" id="PTHR40396:SF1">
    <property type="entry name" value="ATPASE AAA-TYPE CORE DOMAIN-CONTAINING PROTEIN"/>
    <property type="match status" value="1"/>
</dbReference>
<organism evidence="2 3">
    <name type="scientific">Segatella copri</name>
    <dbReference type="NCBI Taxonomy" id="165179"/>
    <lineage>
        <taxon>Bacteria</taxon>
        <taxon>Pseudomonadati</taxon>
        <taxon>Bacteroidota</taxon>
        <taxon>Bacteroidia</taxon>
        <taxon>Bacteroidales</taxon>
        <taxon>Prevotellaceae</taxon>
        <taxon>Segatella</taxon>
    </lineage>
</organism>
<dbReference type="SUPFAM" id="SSF52540">
    <property type="entry name" value="P-loop containing nucleoside triphosphate hydrolases"/>
    <property type="match status" value="1"/>
</dbReference>
<evidence type="ECO:0000313" key="2">
    <source>
        <dbReference type="EMBL" id="MQN14213.1"/>
    </source>
</evidence>
<dbReference type="Gene3D" id="3.40.50.300">
    <property type="entry name" value="P-loop containing nucleotide triphosphate hydrolases"/>
    <property type="match status" value="1"/>
</dbReference>
<dbReference type="Proteomes" id="UP000442105">
    <property type="component" value="Unassembled WGS sequence"/>
</dbReference>
<proteinExistence type="predicted"/>
<reference evidence="3" key="1">
    <citation type="submission" date="2019-09" db="EMBL/GenBank/DDBJ databases">
        <title>Distinct polysaccharide growth profiles of human intestinal Prevotella copri isolates.</title>
        <authorList>
            <person name="Fehlner-Peach H."/>
            <person name="Magnabosco C."/>
            <person name="Raghavan V."/>
            <person name="Scher J.U."/>
            <person name="Tett A."/>
            <person name="Cox L.M."/>
            <person name="Gottsegen C."/>
            <person name="Watters A."/>
            <person name="Wiltshire- Gordon J.D."/>
            <person name="Segata N."/>
            <person name="Bonneau R."/>
            <person name="Littman D.R."/>
        </authorList>
    </citation>
    <scope>NUCLEOTIDE SEQUENCE [LARGE SCALE GENOMIC DNA]</scope>
    <source>
        <strain evidence="3">iAQ1179</strain>
    </source>
</reference>
<dbReference type="EMBL" id="VZCW01000394">
    <property type="protein sequence ID" value="MQN14213.1"/>
    <property type="molecule type" value="Genomic_DNA"/>
</dbReference>
<name>A0AA90UHY3_9BACT</name>
<gene>
    <name evidence="2" type="ORF">F7D95_15760</name>
</gene>
<dbReference type="InterPro" id="IPR027417">
    <property type="entry name" value="P-loop_NTPase"/>
</dbReference>
<protein>
    <submittedName>
        <fullName evidence="2">AAA family ATPase</fullName>
    </submittedName>
</protein>
<dbReference type="GO" id="GO:0005524">
    <property type="term" value="F:ATP binding"/>
    <property type="evidence" value="ECO:0007669"/>
    <property type="project" value="InterPro"/>
</dbReference>
<evidence type="ECO:0000259" key="1">
    <source>
        <dbReference type="Pfam" id="PF13304"/>
    </source>
</evidence>
<dbReference type="GO" id="GO:0016887">
    <property type="term" value="F:ATP hydrolysis activity"/>
    <property type="evidence" value="ECO:0007669"/>
    <property type="project" value="InterPro"/>
</dbReference>
<comment type="caution">
    <text evidence="2">The sequence shown here is derived from an EMBL/GenBank/DDBJ whole genome shotgun (WGS) entry which is preliminary data.</text>
</comment>
<dbReference type="PANTHER" id="PTHR40396">
    <property type="entry name" value="ATPASE-LIKE PROTEIN"/>
    <property type="match status" value="1"/>
</dbReference>
<accession>A0AA90UHY3</accession>
<dbReference type="Pfam" id="PF13304">
    <property type="entry name" value="AAA_21"/>
    <property type="match status" value="1"/>
</dbReference>